<proteinExistence type="predicted"/>
<dbReference type="Proteomes" id="UP000823388">
    <property type="component" value="Chromosome 8K"/>
</dbReference>
<dbReference type="GO" id="GO:0032259">
    <property type="term" value="P:methylation"/>
    <property type="evidence" value="ECO:0007669"/>
    <property type="project" value="UniProtKB-KW"/>
</dbReference>
<keyword evidence="2" id="KW-0808">Transferase</keyword>
<dbReference type="PANTHER" id="PTHR11746">
    <property type="entry name" value="O-METHYLTRANSFERASE"/>
    <property type="match status" value="1"/>
</dbReference>
<evidence type="ECO:0000256" key="2">
    <source>
        <dbReference type="ARBA" id="ARBA00022679"/>
    </source>
</evidence>
<evidence type="ECO:0000313" key="5">
    <source>
        <dbReference type="EMBL" id="KAG2563183.1"/>
    </source>
</evidence>
<dbReference type="InterPro" id="IPR029063">
    <property type="entry name" value="SAM-dependent_MTases_sf"/>
</dbReference>
<dbReference type="EMBL" id="CM029051">
    <property type="protein sequence ID" value="KAG2563183.1"/>
    <property type="molecule type" value="Genomic_DNA"/>
</dbReference>
<feature type="domain" description="O-methyltransferase C-terminal" evidence="4">
    <location>
        <begin position="1"/>
        <end position="78"/>
    </location>
</feature>
<keyword evidence="6" id="KW-1185">Reference proteome</keyword>
<gene>
    <name evidence="5" type="ORF">PVAP13_8KG268000</name>
</gene>
<dbReference type="Gene3D" id="3.40.50.150">
    <property type="entry name" value="Vaccinia Virus protein VP39"/>
    <property type="match status" value="1"/>
</dbReference>
<dbReference type="SUPFAM" id="SSF53335">
    <property type="entry name" value="S-adenosyl-L-methionine-dependent methyltransferases"/>
    <property type="match status" value="1"/>
</dbReference>
<evidence type="ECO:0000256" key="1">
    <source>
        <dbReference type="ARBA" id="ARBA00022603"/>
    </source>
</evidence>
<dbReference type="InterPro" id="IPR016461">
    <property type="entry name" value="COMT-like"/>
</dbReference>
<evidence type="ECO:0000256" key="3">
    <source>
        <dbReference type="ARBA" id="ARBA00022691"/>
    </source>
</evidence>
<evidence type="ECO:0000259" key="4">
    <source>
        <dbReference type="Pfam" id="PF00891"/>
    </source>
</evidence>
<organism evidence="5 6">
    <name type="scientific">Panicum virgatum</name>
    <name type="common">Blackwell switchgrass</name>
    <dbReference type="NCBI Taxonomy" id="38727"/>
    <lineage>
        <taxon>Eukaryota</taxon>
        <taxon>Viridiplantae</taxon>
        <taxon>Streptophyta</taxon>
        <taxon>Embryophyta</taxon>
        <taxon>Tracheophyta</taxon>
        <taxon>Spermatophyta</taxon>
        <taxon>Magnoliopsida</taxon>
        <taxon>Liliopsida</taxon>
        <taxon>Poales</taxon>
        <taxon>Poaceae</taxon>
        <taxon>PACMAD clade</taxon>
        <taxon>Panicoideae</taxon>
        <taxon>Panicodae</taxon>
        <taxon>Paniceae</taxon>
        <taxon>Panicinae</taxon>
        <taxon>Panicum</taxon>
        <taxon>Panicum sect. Hiantes</taxon>
    </lineage>
</organism>
<keyword evidence="1" id="KW-0489">Methyltransferase</keyword>
<sequence length="97" mass="10969">MHDWRDSECITILKNCKKAIPTRDAGGKVIIVDAVVGAGCSTPKHRETQVLYDLFIMVANGIERDEQEWRNIILEAGFTHYNIILVLGVRSIIEVYP</sequence>
<comment type="caution">
    <text evidence="5">The sequence shown here is derived from an EMBL/GenBank/DDBJ whole genome shotgun (WGS) entry which is preliminary data.</text>
</comment>
<evidence type="ECO:0000313" key="6">
    <source>
        <dbReference type="Proteomes" id="UP000823388"/>
    </source>
</evidence>
<dbReference type="PROSITE" id="PS51683">
    <property type="entry name" value="SAM_OMT_II"/>
    <property type="match status" value="1"/>
</dbReference>
<name>A0A8T0PML5_PANVG</name>
<dbReference type="Pfam" id="PF00891">
    <property type="entry name" value="Methyltransf_2"/>
    <property type="match status" value="1"/>
</dbReference>
<dbReference type="InterPro" id="IPR001077">
    <property type="entry name" value="COMT_C"/>
</dbReference>
<protein>
    <recommendedName>
        <fullName evidence="4">O-methyltransferase C-terminal domain-containing protein</fullName>
    </recommendedName>
</protein>
<dbReference type="GO" id="GO:0008171">
    <property type="term" value="F:O-methyltransferase activity"/>
    <property type="evidence" value="ECO:0007669"/>
    <property type="project" value="InterPro"/>
</dbReference>
<reference evidence="5" key="1">
    <citation type="submission" date="2020-05" db="EMBL/GenBank/DDBJ databases">
        <title>WGS assembly of Panicum virgatum.</title>
        <authorList>
            <person name="Lovell J.T."/>
            <person name="Jenkins J."/>
            <person name="Shu S."/>
            <person name="Juenger T.E."/>
            <person name="Schmutz J."/>
        </authorList>
    </citation>
    <scope>NUCLEOTIDE SEQUENCE</scope>
    <source>
        <strain evidence="5">AP13</strain>
    </source>
</reference>
<accession>A0A8T0PML5</accession>
<dbReference type="AlphaFoldDB" id="A0A8T0PML5"/>
<keyword evidence="3" id="KW-0949">S-adenosyl-L-methionine</keyword>